<dbReference type="InterPro" id="IPR038765">
    <property type="entry name" value="Papain-like_cys_pep_sf"/>
</dbReference>
<evidence type="ECO:0000313" key="7">
    <source>
        <dbReference type="EMBL" id="RIP35909.1"/>
    </source>
</evidence>
<dbReference type="Proteomes" id="UP000265541">
    <property type="component" value="Unassembled WGS sequence"/>
</dbReference>
<dbReference type="SMART" id="SM00257">
    <property type="entry name" value="LysM"/>
    <property type="match status" value="2"/>
</dbReference>
<dbReference type="CDD" id="cd00118">
    <property type="entry name" value="LysM"/>
    <property type="match status" value="1"/>
</dbReference>
<protein>
    <submittedName>
        <fullName evidence="7">LysM peptidoglycan-binding domain-containing protein</fullName>
    </submittedName>
</protein>
<feature type="chain" id="PRO_5017362633" evidence="4">
    <location>
        <begin position="25"/>
        <end position="308"/>
    </location>
</feature>
<name>A0A3A0VSV7_STAGA</name>
<dbReference type="SUPFAM" id="SSF54001">
    <property type="entry name" value="Cysteine proteinases"/>
    <property type="match status" value="1"/>
</dbReference>
<evidence type="ECO:0000256" key="4">
    <source>
        <dbReference type="SAM" id="SignalP"/>
    </source>
</evidence>
<organism evidence="7 8">
    <name type="scientific">Staphylococcus gallinarum</name>
    <dbReference type="NCBI Taxonomy" id="1293"/>
    <lineage>
        <taxon>Bacteria</taxon>
        <taxon>Bacillati</taxon>
        <taxon>Bacillota</taxon>
        <taxon>Bacilli</taxon>
        <taxon>Bacillales</taxon>
        <taxon>Staphylococcaceae</taxon>
        <taxon>Staphylococcus</taxon>
    </lineage>
</organism>
<dbReference type="GO" id="GO:0071555">
    <property type="term" value="P:cell wall organization"/>
    <property type="evidence" value="ECO:0007669"/>
    <property type="project" value="UniProtKB-KW"/>
</dbReference>
<dbReference type="Pfam" id="PF01476">
    <property type="entry name" value="LysM"/>
    <property type="match status" value="2"/>
</dbReference>
<sequence length="308" mass="34215">MKKGLIVTASMTALFLGVNNIASAEQLHTATTDTELTQIAERFATNLDEIKALNKLDDSVTSIATGTKIVVPNRDIVEVVSGDTLTNIANKQHMSLDRLFKLNPQITEIIYPGQLIAVSETGSDHIYNNDKDKLVTVNTLNQSTDTYNTQTWETNYQGVVAQLPQFNNYQTWINNGNKASDNAYQYDSNHYYNRQQSISYNGGGNYYDNGQCTSYAFDRRMQLGKPVSNLWGNANHWAIAARQSGYQVNHTPEVGAIMQSSAGPNGHVGIVERKNTDGSITISEMNWQGVGQKSYRTIQQPGSYNFIH</sequence>
<dbReference type="AlphaFoldDB" id="A0A3A0VSV7"/>
<dbReference type="GO" id="GO:0016787">
    <property type="term" value="F:hydrolase activity"/>
    <property type="evidence" value="ECO:0007669"/>
    <property type="project" value="UniProtKB-KW"/>
</dbReference>
<keyword evidence="1 4" id="KW-0732">Signal</keyword>
<evidence type="ECO:0000256" key="3">
    <source>
        <dbReference type="ARBA" id="ARBA00023316"/>
    </source>
</evidence>
<dbReference type="InterPro" id="IPR007921">
    <property type="entry name" value="CHAP_dom"/>
</dbReference>
<feature type="domain" description="LysM" evidence="6">
    <location>
        <begin position="75"/>
        <end position="118"/>
    </location>
</feature>
<dbReference type="PROSITE" id="PS51782">
    <property type="entry name" value="LYSM"/>
    <property type="match status" value="2"/>
</dbReference>
<dbReference type="Gene3D" id="3.10.350.10">
    <property type="entry name" value="LysM domain"/>
    <property type="match status" value="2"/>
</dbReference>
<feature type="domain" description="LysM" evidence="6">
    <location>
        <begin position="26"/>
        <end position="71"/>
    </location>
</feature>
<evidence type="ECO:0000259" key="5">
    <source>
        <dbReference type="PROSITE" id="PS50911"/>
    </source>
</evidence>
<evidence type="ECO:0000256" key="2">
    <source>
        <dbReference type="ARBA" id="ARBA00022801"/>
    </source>
</evidence>
<dbReference type="Gene3D" id="3.90.1720.10">
    <property type="entry name" value="endopeptidase domain like (from Nostoc punctiforme)"/>
    <property type="match status" value="1"/>
</dbReference>
<feature type="signal peptide" evidence="4">
    <location>
        <begin position="1"/>
        <end position="24"/>
    </location>
</feature>
<dbReference type="InterPro" id="IPR018392">
    <property type="entry name" value="LysM"/>
</dbReference>
<dbReference type="Pfam" id="PF05257">
    <property type="entry name" value="CHAP"/>
    <property type="match status" value="1"/>
</dbReference>
<dbReference type="PROSITE" id="PS50911">
    <property type="entry name" value="CHAP"/>
    <property type="match status" value="1"/>
</dbReference>
<comment type="caution">
    <text evidence="7">The sequence shown here is derived from an EMBL/GenBank/DDBJ whole genome shotgun (WGS) entry which is preliminary data.</text>
</comment>
<evidence type="ECO:0000256" key="1">
    <source>
        <dbReference type="ARBA" id="ARBA00022729"/>
    </source>
</evidence>
<dbReference type="RefSeq" id="WP_119484683.1">
    <property type="nucleotide sequence ID" value="NZ_QYJN01000002.1"/>
</dbReference>
<feature type="domain" description="Peptidase C51" evidence="5">
    <location>
        <begin position="187"/>
        <end position="308"/>
    </location>
</feature>
<reference evidence="7 8" key="1">
    <citation type="journal article" date="2016" name="Front. Microbiol.">
        <title>Comprehensive Phylogenetic Analysis of Bovine Non-aureus Staphylococci Species Based on Whole-Genome Sequencing.</title>
        <authorList>
            <person name="Naushad S."/>
            <person name="Barkema H.W."/>
            <person name="Luby C."/>
            <person name="Condas L.A."/>
            <person name="Nobrega D.B."/>
            <person name="Carson D.A."/>
            <person name="De Buck J."/>
        </authorList>
    </citation>
    <scope>NUCLEOTIDE SEQUENCE [LARGE SCALE GENOMIC DNA]</scope>
    <source>
        <strain evidence="7 8">SNUC 4781</strain>
    </source>
</reference>
<dbReference type="EMBL" id="QYJN01000002">
    <property type="protein sequence ID" value="RIP35909.1"/>
    <property type="molecule type" value="Genomic_DNA"/>
</dbReference>
<dbReference type="OrthoDB" id="2409959at2"/>
<dbReference type="InterPro" id="IPR036779">
    <property type="entry name" value="LysM_dom_sf"/>
</dbReference>
<gene>
    <name evidence="7" type="ORF">BUZ14_04455</name>
</gene>
<keyword evidence="3" id="KW-0961">Cell wall biogenesis/degradation</keyword>
<keyword evidence="2" id="KW-0378">Hydrolase</keyword>
<dbReference type="SUPFAM" id="SSF54106">
    <property type="entry name" value="LysM domain"/>
    <property type="match status" value="1"/>
</dbReference>
<evidence type="ECO:0000259" key="6">
    <source>
        <dbReference type="PROSITE" id="PS51782"/>
    </source>
</evidence>
<proteinExistence type="predicted"/>
<evidence type="ECO:0000313" key="8">
    <source>
        <dbReference type="Proteomes" id="UP000265541"/>
    </source>
</evidence>
<accession>A0A3A0VSV7</accession>